<accession>A0A0C1ZN34</accession>
<dbReference type="EMBL" id="JMCC02000128">
    <property type="protein sequence ID" value="KIG12503.1"/>
    <property type="molecule type" value="Genomic_DNA"/>
</dbReference>
<comment type="caution">
    <text evidence="1">The sequence shown here is derived from an EMBL/GenBank/DDBJ whole genome shotgun (WGS) entry which is preliminary data.</text>
</comment>
<reference evidence="1 2" key="1">
    <citation type="submission" date="2014-12" db="EMBL/GenBank/DDBJ databases">
        <title>Genome assembly of Enhygromyxa salina DSM 15201.</title>
        <authorList>
            <person name="Sharma G."/>
            <person name="Subramanian S."/>
        </authorList>
    </citation>
    <scope>NUCLEOTIDE SEQUENCE [LARGE SCALE GENOMIC DNA]</scope>
    <source>
        <strain evidence="1 2">DSM 15201</strain>
    </source>
</reference>
<evidence type="ECO:0000313" key="2">
    <source>
        <dbReference type="Proteomes" id="UP000031599"/>
    </source>
</evidence>
<dbReference type="AlphaFoldDB" id="A0A0C1ZN34"/>
<gene>
    <name evidence="1" type="ORF">DB30_01320</name>
</gene>
<dbReference type="Proteomes" id="UP000031599">
    <property type="component" value="Unassembled WGS sequence"/>
</dbReference>
<dbReference type="RefSeq" id="WP_240480406.1">
    <property type="nucleotide sequence ID" value="NZ_JMCC02000128.1"/>
</dbReference>
<evidence type="ECO:0000313" key="1">
    <source>
        <dbReference type="EMBL" id="KIG12503.1"/>
    </source>
</evidence>
<organism evidence="1 2">
    <name type="scientific">Enhygromyxa salina</name>
    <dbReference type="NCBI Taxonomy" id="215803"/>
    <lineage>
        <taxon>Bacteria</taxon>
        <taxon>Pseudomonadati</taxon>
        <taxon>Myxococcota</taxon>
        <taxon>Polyangia</taxon>
        <taxon>Nannocystales</taxon>
        <taxon>Nannocystaceae</taxon>
        <taxon>Enhygromyxa</taxon>
    </lineage>
</organism>
<name>A0A0C1ZN34_9BACT</name>
<sequence length="40" mass="3762">MSADGRELAVGATGESGSAVGIAGDQLDGSASSAGAVYLY</sequence>
<proteinExistence type="predicted"/>
<protein>
    <submittedName>
        <fullName evidence="1">Uncharacterized protein</fullName>
    </submittedName>
</protein>